<dbReference type="InterPro" id="IPR032466">
    <property type="entry name" value="Metal_Hydrolase"/>
</dbReference>
<dbReference type="InterPro" id="IPR050287">
    <property type="entry name" value="MTA/SAH_deaminase"/>
</dbReference>
<dbReference type="PANTHER" id="PTHR43794:SF11">
    <property type="entry name" value="AMIDOHYDROLASE-RELATED DOMAIN-CONTAINING PROTEIN"/>
    <property type="match status" value="1"/>
</dbReference>
<dbReference type="SUPFAM" id="SSF51338">
    <property type="entry name" value="Composite domain of metallo-dependent hydrolases"/>
    <property type="match status" value="1"/>
</dbReference>
<dbReference type="InterPro" id="IPR006680">
    <property type="entry name" value="Amidohydro-rel"/>
</dbReference>
<organism evidence="3 4">
    <name type="scientific">Brotaphodocola catenula</name>
    <dbReference type="NCBI Taxonomy" id="2885361"/>
    <lineage>
        <taxon>Bacteria</taxon>
        <taxon>Bacillati</taxon>
        <taxon>Bacillota</taxon>
        <taxon>Clostridia</taxon>
        <taxon>Lachnospirales</taxon>
        <taxon>Lachnospiraceae</taxon>
        <taxon>Brotaphodocola</taxon>
    </lineage>
</organism>
<dbReference type="Proteomes" id="UP001198962">
    <property type="component" value="Unassembled WGS sequence"/>
</dbReference>
<feature type="domain" description="Amidohydrolase-related" evidence="2">
    <location>
        <begin position="64"/>
        <end position="404"/>
    </location>
</feature>
<dbReference type="SUPFAM" id="SSF51556">
    <property type="entry name" value="Metallo-dependent hydrolases"/>
    <property type="match status" value="1"/>
</dbReference>
<name>A0AAE3AN61_9FIRM</name>
<dbReference type="GO" id="GO:0016810">
    <property type="term" value="F:hydrolase activity, acting on carbon-nitrogen (but not peptide) bonds"/>
    <property type="evidence" value="ECO:0007669"/>
    <property type="project" value="InterPro"/>
</dbReference>
<sequence>MNIRFYNARILTMNQNTEILEGEVWVEGNRITHVGPVNVSGADSVKILEQPIWDREIDAKGNLIMPGFKNAHTHSAMTFLRSYADDMPLLDWLNKQIFPMEAKLQGEDIYWLSRLAILEYLTSGITANFDMYFHPEMIAKASVDSGFRTVIVSSLNDFSSSLSAMEEEYQTYNNYDELIKYSLGFHAEYTTSKKLLEGVANLSQKYKAPVFMHNSETESEVAQCVGRYGMTPTTFLDSLGMFEYGGGGYHCVWMSEEDLDIFAKKHLIAVTNPGSNTKLASGIAPISEMLKKNICLAIGTDGPASNNCLDMFREMFLVTGLGKLREKDAGAVPADEVLKMAVSGGAYAMGLTDCDCLAEGKLADLIMIDLHQPNMQPLNNIAKNLVYSGSKQNVRLTMVNGKILYENGEFSIGVDPEELYERANAIITRMREN</sequence>
<dbReference type="AlphaFoldDB" id="A0AAE3AN61"/>
<dbReference type="EMBL" id="JAJEPU010000019">
    <property type="protein sequence ID" value="MCC2164803.1"/>
    <property type="molecule type" value="Genomic_DNA"/>
</dbReference>
<dbReference type="PANTHER" id="PTHR43794">
    <property type="entry name" value="AMINOHYDROLASE SSNA-RELATED"/>
    <property type="match status" value="1"/>
</dbReference>
<dbReference type="Gene3D" id="3.20.20.140">
    <property type="entry name" value="Metal-dependent hydrolases"/>
    <property type="match status" value="1"/>
</dbReference>
<dbReference type="InterPro" id="IPR011059">
    <property type="entry name" value="Metal-dep_hydrolase_composite"/>
</dbReference>
<keyword evidence="4" id="KW-1185">Reference proteome</keyword>
<evidence type="ECO:0000259" key="2">
    <source>
        <dbReference type="Pfam" id="PF01979"/>
    </source>
</evidence>
<gene>
    <name evidence="3" type="ORF">LKD32_07900</name>
</gene>
<dbReference type="Gene3D" id="2.30.40.10">
    <property type="entry name" value="Urease, subunit C, domain 1"/>
    <property type="match status" value="1"/>
</dbReference>
<proteinExistence type="predicted"/>
<keyword evidence="1" id="KW-0378">Hydrolase</keyword>
<evidence type="ECO:0000256" key="1">
    <source>
        <dbReference type="ARBA" id="ARBA00022801"/>
    </source>
</evidence>
<evidence type="ECO:0000313" key="3">
    <source>
        <dbReference type="EMBL" id="MCC2164803.1"/>
    </source>
</evidence>
<accession>A0AAE3AN61</accession>
<evidence type="ECO:0000313" key="4">
    <source>
        <dbReference type="Proteomes" id="UP001198962"/>
    </source>
</evidence>
<dbReference type="Pfam" id="PF01979">
    <property type="entry name" value="Amidohydro_1"/>
    <property type="match status" value="1"/>
</dbReference>
<comment type="caution">
    <text evidence="3">The sequence shown here is derived from an EMBL/GenBank/DDBJ whole genome shotgun (WGS) entry which is preliminary data.</text>
</comment>
<dbReference type="RefSeq" id="WP_177978635.1">
    <property type="nucleotide sequence ID" value="NZ_JAJEPU010000019.1"/>
</dbReference>
<protein>
    <submittedName>
        <fullName evidence="3">Amidohydrolase</fullName>
    </submittedName>
</protein>
<dbReference type="CDD" id="cd01298">
    <property type="entry name" value="ATZ_TRZ_like"/>
    <property type="match status" value="1"/>
</dbReference>
<reference evidence="3" key="1">
    <citation type="submission" date="2021-10" db="EMBL/GenBank/DDBJ databases">
        <title>Anaerobic single-cell dispensing facilitates the cultivation of human gut bacteria.</title>
        <authorList>
            <person name="Afrizal A."/>
        </authorList>
    </citation>
    <scope>NUCLEOTIDE SEQUENCE</scope>
    <source>
        <strain evidence="3">CLA-AA-H274</strain>
    </source>
</reference>